<reference evidence="1" key="1">
    <citation type="submission" date="2023-08" db="EMBL/GenBank/DDBJ databases">
        <title>Black Yeasts Isolated from many extreme environments.</title>
        <authorList>
            <person name="Coleine C."/>
            <person name="Stajich J.E."/>
            <person name="Selbmann L."/>
        </authorList>
    </citation>
    <scope>NUCLEOTIDE SEQUENCE</scope>
    <source>
        <strain evidence="1">CCFEE 5810</strain>
    </source>
</reference>
<gene>
    <name evidence="1" type="ORF">LTR97_007627</name>
</gene>
<dbReference type="EMBL" id="JAVRQU010000011">
    <property type="protein sequence ID" value="KAK5697489.1"/>
    <property type="molecule type" value="Genomic_DNA"/>
</dbReference>
<evidence type="ECO:0000313" key="2">
    <source>
        <dbReference type="Proteomes" id="UP001310594"/>
    </source>
</evidence>
<name>A0AAN7W8K6_9PEZI</name>
<protein>
    <submittedName>
        <fullName evidence="1">Uncharacterized protein</fullName>
    </submittedName>
</protein>
<organism evidence="1 2">
    <name type="scientific">Elasticomyces elasticus</name>
    <dbReference type="NCBI Taxonomy" id="574655"/>
    <lineage>
        <taxon>Eukaryota</taxon>
        <taxon>Fungi</taxon>
        <taxon>Dikarya</taxon>
        <taxon>Ascomycota</taxon>
        <taxon>Pezizomycotina</taxon>
        <taxon>Dothideomycetes</taxon>
        <taxon>Dothideomycetidae</taxon>
        <taxon>Mycosphaerellales</taxon>
        <taxon>Teratosphaeriaceae</taxon>
        <taxon>Elasticomyces</taxon>
    </lineage>
</organism>
<proteinExistence type="predicted"/>
<sequence length="190" mass="21709">MAFNGPLSADLPNFPYNPDDIPQVLRTWLDSDHEADITSQDSSSTFLHKPIFKTADLQNALIYARNNVVDAMEPLVNAVQLAMDNYQDRISVENIVNAYGPHVMALDESYLEDWEWQGDMGELRVFDVKWAKLVKSKTDKEPTLDKRFRRTIAALCRLRTVIEKDDGKLRREILTEQDEGKGPDSVGLKR</sequence>
<dbReference type="Proteomes" id="UP001310594">
    <property type="component" value="Unassembled WGS sequence"/>
</dbReference>
<accession>A0AAN7W8K6</accession>
<dbReference type="AlphaFoldDB" id="A0AAN7W8K6"/>
<comment type="caution">
    <text evidence="1">The sequence shown here is derived from an EMBL/GenBank/DDBJ whole genome shotgun (WGS) entry which is preliminary data.</text>
</comment>
<evidence type="ECO:0000313" key="1">
    <source>
        <dbReference type="EMBL" id="KAK5697489.1"/>
    </source>
</evidence>